<evidence type="ECO:0000313" key="2">
    <source>
        <dbReference type="Proteomes" id="UP000007842"/>
    </source>
</evidence>
<organism evidence="1 2">
    <name type="scientific">Streptantibioticus cattleyicolor (strain ATCC 35852 / DSM 46488 / JCM 4925 / NBRC 14057 / NRRL 8057)</name>
    <name type="common">Streptomyces cattleya</name>
    <dbReference type="NCBI Taxonomy" id="1003195"/>
    <lineage>
        <taxon>Bacteria</taxon>
        <taxon>Bacillati</taxon>
        <taxon>Actinomycetota</taxon>
        <taxon>Actinomycetes</taxon>
        <taxon>Kitasatosporales</taxon>
        <taxon>Streptomycetaceae</taxon>
        <taxon>Streptantibioticus</taxon>
    </lineage>
</organism>
<reference evidence="2" key="1">
    <citation type="submission" date="2011-12" db="EMBL/GenBank/DDBJ databases">
        <title>Complete genome sequence of Streptomyces cattleya strain DSM 46488.</title>
        <authorList>
            <person name="Ou H.-Y."/>
            <person name="Li P."/>
            <person name="Zhao C."/>
            <person name="O'Hagan D."/>
            <person name="Deng Z."/>
        </authorList>
    </citation>
    <scope>NUCLEOTIDE SEQUENCE [LARGE SCALE GENOMIC DNA]</scope>
    <source>
        <strain evidence="2">ATCC 35852 / DSM 46488 / JCM 4925 / NBRC 14057 / NRRL 8057</strain>
    </source>
</reference>
<dbReference type="KEGG" id="sct:SCAT_0524"/>
<accession>G8WR88</accession>
<evidence type="ECO:0000313" key="1">
    <source>
        <dbReference type="EMBL" id="AEW92905.1"/>
    </source>
</evidence>
<protein>
    <submittedName>
        <fullName evidence="1">Uncharacterized protein</fullName>
    </submittedName>
</protein>
<accession>F8JRZ4</accession>
<sequence length="44" mass="4659">MKFRWHASGRYTGLLVILTLLALVVLIVALAVAGAPPSARPAFP</sequence>
<dbReference type="Proteomes" id="UP000007842">
    <property type="component" value="Chromosome"/>
</dbReference>
<dbReference type="HOGENOM" id="CLU_3222482_0_0_11"/>
<dbReference type="KEGG" id="scy:SCATT_05340"/>
<dbReference type="EMBL" id="CP003219">
    <property type="protein sequence ID" value="AEW92905.1"/>
    <property type="molecule type" value="Genomic_DNA"/>
</dbReference>
<keyword evidence="2" id="KW-1185">Reference proteome</keyword>
<dbReference type="PATRIC" id="fig|1003195.29.peg.530"/>
<proteinExistence type="predicted"/>
<dbReference type="AlphaFoldDB" id="F8JRZ4"/>
<name>F8JRZ4_STREN</name>
<dbReference type="STRING" id="1003195.SCATT_05340"/>
<gene>
    <name evidence="1" type="ordered locus">SCATT_05340</name>
</gene>